<comment type="caution">
    <text evidence="2">The sequence shown here is derived from an EMBL/GenBank/DDBJ whole genome shotgun (WGS) entry which is preliminary data.</text>
</comment>
<gene>
    <name evidence="2" type="ORF">SDC9_67902</name>
</gene>
<accession>A0A644Y090</accession>
<organism evidence="2">
    <name type="scientific">bioreactor metagenome</name>
    <dbReference type="NCBI Taxonomy" id="1076179"/>
    <lineage>
        <taxon>unclassified sequences</taxon>
        <taxon>metagenomes</taxon>
        <taxon>ecological metagenomes</taxon>
    </lineage>
</organism>
<proteinExistence type="predicted"/>
<dbReference type="AlphaFoldDB" id="A0A644Y090"/>
<evidence type="ECO:0000256" key="1">
    <source>
        <dbReference type="SAM" id="Phobius"/>
    </source>
</evidence>
<keyword evidence="1" id="KW-1133">Transmembrane helix</keyword>
<keyword evidence="1" id="KW-0812">Transmembrane</keyword>
<sequence>MPDSIFINVVLPEPFSPSKARISPYLIVRFMLLFATTLPKVLVIPFSSIAYFVSFDFDIITPYPILHYAFKETKGLKLTPCCMCYLTKLFYCYCLVIPFNISCNCCIVKSLSFFSNCLTVICFNNAVKYVEASIKH</sequence>
<feature type="transmembrane region" description="Helical" evidence="1">
    <location>
        <begin position="26"/>
        <end position="43"/>
    </location>
</feature>
<protein>
    <submittedName>
        <fullName evidence="2">Uncharacterized protein</fullName>
    </submittedName>
</protein>
<reference evidence="2" key="1">
    <citation type="submission" date="2019-08" db="EMBL/GenBank/DDBJ databases">
        <authorList>
            <person name="Kucharzyk K."/>
            <person name="Murdoch R.W."/>
            <person name="Higgins S."/>
            <person name="Loffler F."/>
        </authorList>
    </citation>
    <scope>NUCLEOTIDE SEQUENCE</scope>
</reference>
<keyword evidence="1" id="KW-0472">Membrane</keyword>
<evidence type="ECO:0000313" key="2">
    <source>
        <dbReference type="EMBL" id="MPM21458.1"/>
    </source>
</evidence>
<name>A0A644Y090_9ZZZZ</name>
<dbReference type="EMBL" id="VSSQ01003594">
    <property type="protein sequence ID" value="MPM21458.1"/>
    <property type="molecule type" value="Genomic_DNA"/>
</dbReference>